<dbReference type="EMBL" id="FNGI01000010">
    <property type="protein sequence ID" value="SDM01956.1"/>
    <property type="molecule type" value="Genomic_DNA"/>
</dbReference>
<feature type="compositionally biased region" description="Acidic residues" evidence="1">
    <location>
        <begin position="31"/>
        <end position="40"/>
    </location>
</feature>
<accession>A0A1G9PT70</accession>
<sequence>MDMNMHSTVSKLIFIGMTTFALSGVALAESEDMQSMEDDAPVSTTDQEGVAGKDSANHEMIEEDMDHDAMAEEDSAMGMEHEGTGMEDDAPISTTDQEGMAGKDSASHEEMDEDM</sequence>
<evidence type="ECO:0000256" key="2">
    <source>
        <dbReference type="SAM" id="SignalP"/>
    </source>
</evidence>
<dbReference type="AlphaFoldDB" id="A0A1G9PT70"/>
<protein>
    <recommendedName>
        <fullName evidence="5">Pentapeptide MXKDX repeat protein</fullName>
    </recommendedName>
</protein>
<evidence type="ECO:0000313" key="3">
    <source>
        <dbReference type="EMBL" id="SDM01956.1"/>
    </source>
</evidence>
<proteinExistence type="predicted"/>
<keyword evidence="4" id="KW-1185">Reference proteome</keyword>
<feature type="signal peptide" evidence="2">
    <location>
        <begin position="1"/>
        <end position="28"/>
    </location>
</feature>
<organism evidence="3 4">
    <name type="scientific">Modicisalibacter muralis</name>
    <dbReference type="NCBI Taxonomy" id="119000"/>
    <lineage>
        <taxon>Bacteria</taxon>
        <taxon>Pseudomonadati</taxon>
        <taxon>Pseudomonadota</taxon>
        <taxon>Gammaproteobacteria</taxon>
        <taxon>Oceanospirillales</taxon>
        <taxon>Halomonadaceae</taxon>
        <taxon>Modicisalibacter</taxon>
    </lineage>
</organism>
<evidence type="ECO:0000313" key="4">
    <source>
        <dbReference type="Proteomes" id="UP000198654"/>
    </source>
</evidence>
<keyword evidence="2" id="KW-0732">Signal</keyword>
<name>A0A1G9PT70_9GAMM</name>
<evidence type="ECO:0008006" key="5">
    <source>
        <dbReference type="Google" id="ProtNLM"/>
    </source>
</evidence>
<gene>
    <name evidence="3" type="ORF">SAMN05661010_03124</name>
</gene>
<dbReference type="Proteomes" id="UP000198654">
    <property type="component" value="Unassembled WGS sequence"/>
</dbReference>
<evidence type="ECO:0000256" key="1">
    <source>
        <dbReference type="SAM" id="MobiDB-lite"/>
    </source>
</evidence>
<feature type="chain" id="PRO_5011540914" description="Pentapeptide MXKDX repeat protein" evidence="2">
    <location>
        <begin position="29"/>
        <end position="115"/>
    </location>
</feature>
<reference evidence="3 4" key="1">
    <citation type="submission" date="2016-10" db="EMBL/GenBank/DDBJ databases">
        <authorList>
            <person name="de Groot N.N."/>
        </authorList>
    </citation>
    <scope>NUCLEOTIDE SEQUENCE [LARGE SCALE GENOMIC DNA]</scope>
    <source>
        <strain evidence="3 4">DSM 14789</strain>
    </source>
</reference>
<feature type="region of interest" description="Disordered" evidence="1">
    <location>
        <begin position="31"/>
        <end position="115"/>
    </location>
</feature>
<feature type="compositionally biased region" description="Acidic residues" evidence="1">
    <location>
        <begin position="61"/>
        <end position="75"/>
    </location>
</feature>
<dbReference type="STRING" id="119000.SAMN05661010_03124"/>